<dbReference type="Pfam" id="PF00234">
    <property type="entry name" value="Tryp_alpha_amyl"/>
    <property type="match status" value="1"/>
</dbReference>
<protein>
    <recommendedName>
        <fullName evidence="2">Bifunctional inhibitor/plant lipid transfer protein/seed storage helical domain-containing protein</fullName>
    </recommendedName>
</protein>
<dbReference type="InterPro" id="IPR016140">
    <property type="entry name" value="Bifunc_inhib/LTP/seed_store"/>
</dbReference>
<dbReference type="PANTHER" id="PTHR33286:SF32">
    <property type="entry name" value="BIFUNCTIONAL INHIBITOR_PLANT LIPID TRANSFER PROTEIN_SEED STORAGE HELICAL DOMAIN-CONTAINING PROTEIN"/>
    <property type="match status" value="1"/>
</dbReference>
<dbReference type="SUPFAM" id="SSF47699">
    <property type="entry name" value="Bifunctional inhibitor/lipid-transfer protein/seed storage 2S albumin"/>
    <property type="match status" value="1"/>
</dbReference>
<organism evidence="3 4">
    <name type="scientific">Kalanchoe fedtschenkoi</name>
    <name type="common">Lavender scallops</name>
    <name type="synonym">South American air plant</name>
    <dbReference type="NCBI Taxonomy" id="63787"/>
    <lineage>
        <taxon>Eukaryota</taxon>
        <taxon>Viridiplantae</taxon>
        <taxon>Streptophyta</taxon>
        <taxon>Embryophyta</taxon>
        <taxon>Tracheophyta</taxon>
        <taxon>Spermatophyta</taxon>
        <taxon>Magnoliopsida</taxon>
        <taxon>eudicotyledons</taxon>
        <taxon>Gunneridae</taxon>
        <taxon>Pentapetalae</taxon>
        <taxon>Saxifragales</taxon>
        <taxon>Crassulaceae</taxon>
        <taxon>Kalanchoe</taxon>
    </lineage>
</organism>
<feature type="signal peptide" evidence="1">
    <location>
        <begin position="1"/>
        <end position="28"/>
    </location>
</feature>
<sequence>MGLKLMGVVGLVALLVVFTAGMGGMASAAPTAAQCKEMRRLGVNACKSILNGAQPSAECCHRIRVTPIQCVCSVVTPEIAVIVRNFPRFYQMIQSCGRRVPRHYKCGSITTP</sequence>
<keyword evidence="1" id="KW-0732">Signal</keyword>
<dbReference type="InterPro" id="IPR036312">
    <property type="entry name" value="Bifun_inhib/LTP/seed_sf"/>
</dbReference>
<feature type="domain" description="Bifunctional inhibitor/plant lipid transfer protein/seed storage helical" evidence="2">
    <location>
        <begin position="43"/>
        <end position="106"/>
    </location>
</feature>
<evidence type="ECO:0000259" key="2">
    <source>
        <dbReference type="Pfam" id="PF00234"/>
    </source>
</evidence>
<reference evidence="3" key="1">
    <citation type="submission" date="2021-01" db="UniProtKB">
        <authorList>
            <consortium name="EnsemblPlants"/>
        </authorList>
    </citation>
    <scope>IDENTIFICATION</scope>
</reference>
<evidence type="ECO:0000256" key="1">
    <source>
        <dbReference type="SAM" id="SignalP"/>
    </source>
</evidence>
<dbReference type="Proteomes" id="UP000594263">
    <property type="component" value="Unplaced"/>
</dbReference>
<name>A0A7N0UVZ6_KALFE</name>
<feature type="chain" id="PRO_5029909968" description="Bifunctional inhibitor/plant lipid transfer protein/seed storage helical domain-containing protein" evidence="1">
    <location>
        <begin position="29"/>
        <end position="112"/>
    </location>
</feature>
<dbReference type="Gene3D" id="1.10.110.10">
    <property type="entry name" value="Plant lipid-transfer and hydrophobic proteins"/>
    <property type="match status" value="1"/>
</dbReference>
<accession>A0A7N0UVZ6</accession>
<dbReference type="Gramene" id="Kaladp0086s0037.1.v1.1">
    <property type="protein sequence ID" value="Kaladp0086s0037.1.v1.1"/>
    <property type="gene ID" value="Kaladp0086s0037.v1.1"/>
</dbReference>
<keyword evidence="4" id="KW-1185">Reference proteome</keyword>
<evidence type="ECO:0000313" key="3">
    <source>
        <dbReference type="EnsemblPlants" id="Kaladp0086s0037.1.v1.1"/>
    </source>
</evidence>
<proteinExistence type="predicted"/>
<dbReference type="EnsemblPlants" id="Kaladp0086s0037.1.v1.1">
    <property type="protein sequence ID" value="Kaladp0086s0037.1.v1.1"/>
    <property type="gene ID" value="Kaladp0086s0037.v1.1"/>
</dbReference>
<dbReference type="AlphaFoldDB" id="A0A7N0UVZ6"/>
<evidence type="ECO:0000313" key="4">
    <source>
        <dbReference type="Proteomes" id="UP000594263"/>
    </source>
</evidence>
<dbReference type="OMA" id="TPECCER"/>
<dbReference type="PANTHER" id="PTHR33286">
    <property type="entry name" value="BIFUNCTIONAL INHIBITOR/LIPID-TRANSFER PROTEIN/SEED STORAGE 2S ALBUMIN SUPERFAMILY PROTEIN"/>
    <property type="match status" value="1"/>
</dbReference>